<proteinExistence type="predicted"/>
<feature type="transmembrane region" description="Helical" evidence="3">
    <location>
        <begin position="75"/>
        <end position="95"/>
    </location>
</feature>
<evidence type="ECO:0008006" key="6">
    <source>
        <dbReference type="Google" id="ProtNLM"/>
    </source>
</evidence>
<reference evidence="5" key="1">
    <citation type="journal article" date="2019" name="Int. J. Syst. Evol. Microbiol.">
        <title>The Global Catalogue of Microorganisms (GCM) 10K type strain sequencing project: providing services to taxonomists for standard genome sequencing and annotation.</title>
        <authorList>
            <consortium name="The Broad Institute Genomics Platform"/>
            <consortium name="The Broad Institute Genome Sequencing Center for Infectious Disease"/>
            <person name="Wu L."/>
            <person name="Ma J."/>
        </authorList>
    </citation>
    <scope>NUCLEOTIDE SEQUENCE [LARGE SCALE GENOMIC DNA]</scope>
    <source>
        <strain evidence="5">JCM 32206</strain>
    </source>
</reference>
<feature type="region of interest" description="Disordered" evidence="2">
    <location>
        <begin position="1"/>
        <end position="31"/>
    </location>
</feature>
<feature type="compositionally biased region" description="Pro residues" evidence="2">
    <location>
        <begin position="211"/>
        <end position="229"/>
    </location>
</feature>
<feature type="coiled-coil region" evidence="1">
    <location>
        <begin position="106"/>
        <end position="133"/>
    </location>
</feature>
<organism evidence="4 5">
    <name type="scientific">Rhodococcus olei</name>
    <dbReference type="NCBI Taxonomy" id="2161675"/>
    <lineage>
        <taxon>Bacteria</taxon>
        <taxon>Bacillati</taxon>
        <taxon>Actinomycetota</taxon>
        <taxon>Actinomycetes</taxon>
        <taxon>Mycobacteriales</taxon>
        <taxon>Nocardiaceae</taxon>
        <taxon>Rhodococcus</taxon>
    </lineage>
</organism>
<dbReference type="RefSeq" id="WP_345345597.1">
    <property type="nucleotide sequence ID" value="NZ_BAABFB010000044.1"/>
</dbReference>
<feature type="compositionally biased region" description="Low complexity" evidence="2">
    <location>
        <begin position="230"/>
        <end position="242"/>
    </location>
</feature>
<evidence type="ECO:0000256" key="2">
    <source>
        <dbReference type="SAM" id="MobiDB-lite"/>
    </source>
</evidence>
<dbReference type="Proteomes" id="UP001501183">
    <property type="component" value="Unassembled WGS sequence"/>
</dbReference>
<evidence type="ECO:0000313" key="5">
    <source>
        <dbReference type="Proteomes" id="UP001501183"/>
    </source>
</evidence>
<accession>A0ABP8P537</accession>
<sequence length="275" mass="27447">MTVPVRPAAVRDRGAKTSVRPRANGRVPATTTDRSVAARSTKSTAAQRAYAKRNQRAAVGVAPTPAGRGAFRARIPFVATIIGLLSVGLAITLLLTTRAAEDSYKLSAAKAHNQELVEKKAALERDFRAANSAPELARKAAALGMIPAKDVARLVVGADGAVTVVGKPTPATGAPVPVPPPAPAANTGVRGSGPAAASLPPVGSRNAAPAPAAPAPAAPNQPPAAPNPAPAASNPAVVASAATPRTANQPNPQASDGQLVPMARPEQAGNQGGTR</sequence>
<evidence type="ECO:0000313" key="4">
    <source>
        <dbReference type="EMBL" id="GAA4480341.1"/>
    </source>
</evidence>
<dbReference type="EMBL" id="BAABFB010000044">
    <property type="protein sequence ID" value="GAA4480341.1"/>
    <property type="molecule type" value="Genomic_DNA"/>
</dbReference>
<name>A0ABP8P537_9NOCA</name>
<keyword evidence="3" id="KW-1133">Transmembrane helix</keyword>
<keyword evidence="3" id="KW-0812">Transmembrane</keyword>
<gene>
    <name evidence="4" type="ORF">GCM10023094_26700</name>
</gene>
<protein>
    <recommendedName>
        <fullName evidence="6">Cell division protein FtsL</fullName>
    </recommendedName>
</protein>
<comment type="caution">
    <text evidence="4">The sequence shown here is derived from an EMBL/GenBank/DDBJ whole genome shotgun (WGS) entry which is preliminary data.</text>
</comment>
<keyword evidence="5" id="KW-1185">Reference proteome</keyword>
<keyword evidence="1" id="KW-0175">Coiled coil</keyword>
<evidence type="ECO:0000256" key="1">
    <source>
        <dbReference type="SAM" id="Coils"/>
    </source>
</evidence>
<feature type="compositionally biased region" description="Polar residues" evidence="2">
    <location>
        <begin position="243"/>
        <end position="256"/>
    </location>
</feature>
<evidence type="ECO:0000256" key="3">
    <source>
        <dbReference type="SAM" id="Phobius"/>
    </source>
</evidence>
<keyword evidence="3" id="KW-0472">Membrane</keyword>
<feature type="region of interest" description="Disordered" evidence="2">
    <location>
        <begin position="168"/>
        <end position="275"/>
    </location>
</feature>